<keyword evidence="6" id="KW-0560">Oxidoreductase</keyword>
<keyword evidence="5" id="KW-0479">Metal-binding</keyword>
<dbReference type="PANTHER" id="PTHR24305">
    <property type="entry name" value="CYTOCHROME P450"/>
    <property type="match status" value="1"/>
</dbReference>
<evidence type="ECO:0000256" key="3">
    <source>
        <dbReference type="ARBA" id="ARBA00010617"/>
    </source>
</evidence>
<proteinExistence type="inferred from homology"/>
<evidence type="ECO:0000256" key="1">
    <source>
        <dbReference type="ARBA" id="ARBA00001971"/>
    </source>
</evidence>
<dbReference type="SUPFAM" id="SSF48264">
    <property type="entry name" value="Cytochrome P450"/>
    <property type="match status" value="1"/>
</dbReference>
<keyword evidence="9" id="KW-0472">Membrane</keyword>
<dbReference type="Pfam" id="PF00067">
    <property type="entry name" value="p450"/>
    <property type="match status" value="1"/>
</dbReference>
<dbReference type="Gene3D" id="1.10.630.10">
    <property type="entry name" value="Cytochrome P450"/>
    <property type="match status" value="1"/>
</dbReference>
<keyword evidence="7" id="KW-0408">Iron</keyword>
<feature type="transmembrane region" description="Helical" evidence="9">
    <location>
        <begin position="6"/>
        <end position="24"/>
    </location>
</feature>
<comment type="pathway">
    <text evidence="2">Secondary metabolite biosynthesis.</text>
</comment>
<comment type="cofactor">
    <cofactor evidence="1">
        <name>heme</name>
        <dbReference type="ChEBI" id="CHEBI:30413"/>
    </cofactor>
</comment>
<comment type="similarity">
    <text evidence="3">Belongs to the cytochrome P450 family.</text>
</comment>
<keyword evidence="11" id="KW-1185">Reference proteome</keyword>
<dbReference type="InterPro" id="IPR050121">
    <property type="entry name" value="Cytochrome_P450_monoxygenase"/>
</dbReference>
<keyword evidence="9" id="KW-0812">Transmembrane</keyword>
<dbReference type="CDD" id="cd11069">
    <property type="entry name" value="CYP_FUM15-like"/>
    <property type="match status" value="1"/>
</dbReference>
<gene>
    <name evidence="10" type="ORF">C8Q71DRAFT_779314</name>
</gene>
<name>A0ABQ8K500_9APHY</name>
<evidence type="ECO:0000256" key="9">
    <source>
        <dbReference type="SAM" id="Phobius"/>
    </source>
</evidence>
<evidence type="ECO:0000313" key="11">
    <source>
        <dbReference type="Proteomes" id="UP000814176"/>
    </source>
</evidence>
<dbReference type="EMBL" id="JADCUA010000023">
    <property type="protein sequence ID" value="KAH9832020.1"/>
    <property type="molecule type" value="Genomic_DNA"/>
</dbReference>
<evidence type="ECO:0000256" key="7">
    <source>
        <dbReference type="ARBA" id="ARBA00023004"/>
    </source>
</evidence>
<dbReference type="Proteomes" id="UP000814176">
    <property type="component" value="Unassembled WGS sequence"/>
</dbReference>
<evidence type="ECO:0000256" key="4">
    <source>
        <dbReference type="ARBA" id="ARBA00022617"/>
    </source>
</evidence>
<keyword evidence="4" id="KW-0349">Heme</keyword>
<dbReference type="PRINTS" id="PR00465">
    <property type="entry name" value="EP450IV"/>
</dbReference>
<reference evidence="10 11" key="1">
    <citation type="journal article" date="2021" name="Environ. Microbiol.">
        <title>Gene family expansions and transcriptome signatures uncover fungal adaptations to wood decay.</title>
        <authorList>
            <person name="Hage H."/>
            <person name="Miyauchi S."/>
            <person name="Viragh M."/>
            <person name="Drula E."/>
            <person name="Min B."/>
            <person name="Chaduli D."/>
            <person name="Navarro D."/>
            <person name="Favel A."/>
            <person name="Norest M."/>
            <person name="Lesage-Meessen L."/>
            <person name="Balint B."/>
            <person name="Merenyi Z."/>
            <person name="de Eugenio L."/>
            <person name="Morin E."/>
            <person name="Martinez A.T."/>
            <person name="Baldrian P."/>
            <person name="Stursova M."/>
            <person name="Martinez M.J."/>
            <person name="Novotny C."/>
            <person name="Magnuson J.K."/>
            <person name="Spatafora J.W."/>
            <person name="Maurice S."/>
            <person name="Pangilinan J."/>
            <person name="Andreopoulos W."/>
            <person name="LaButti K."/>
            <person name="Hundley H."/>
            <person name="Na H."/>
            <person name="Kuo A."/>
            <person name="Barry K."/>
            <person name="Lipzen A."/>
            <person name="Henrissat B."/>
            <person name="Riley R."/>
            <person name="Ahrendt S."/>
            <person name="Nagy L.G."/>
            <person name="Grigoriev I.V."/>
            <person name="Martin F."/>
            <person name="Rosso M.N."/>
        </authorList>
    </citation>
    <scope>NUCLEOTIDE SEQUENCE [LARGE SCALE GENOMIC DNA]</scope>
    <source>
        <strain evidence="10 11">CIRM-BRFM 1785</strain>
    </source>
</reference>
<dbReference type="InterPro" id="IPR002403">
    <property type="entry name" value="Cyt_P450_E_grp-IV"/>
</dbReference>
<evidence type="ECO:0000256" key="8">
    <source>
        <dbReference type="ARBA" id="ARBA00023033"/>
    </source>
</evidence>
<keyword evidence="9" id="KW-1133">Transmembrane helix</keyword>
<sequence length="547" mass="61425">MLHRLSLVICALLGWSLWQIMLYLRMRRASKLLYSLPGPPSASFLSGNLRQFFARNGLDFHTHVATDYGSVVKLNGFVGYPMIYVSDPKALHTMLIKEEHIFQEAEDSLTVNSALFGTSLASTLGGHHAKQRKLINPAFSVNHMREMLPLFYDVTRKLRDAVASRITGELQEVDMYSWLSRTALELIGQGGLGYSFDPLVEDCQDEYGDTLNRLTPNLDSLLLFRKLVPWSTWLPTWMRRGFMQLFPAGSPPRNLVHIIDTMDRRSREIYTEKKHAFENGDAEVVKQVGSGKDILSILMRANSAADVNDRLPEEEVISQMNLFIAAGQNTTTNATARALQILAEKPAYQARLRKELLEARAADGLLYDELNHLPLLDSIIRETLRLYSPTVVLLRVATEDTVLPVSEPIQTVDGKQLNEIPVPKGTEFFIGSLGCNANKRIWGEDALEWKPERWLPSLATSVTDARIPGAYSNLMTFLAGKRACIGFKFAEMGMKVLLAMLISHFTFELSEQPVVWNVAAVVYPSVGYTSLDPELPMKVSLYDAELQ</sequence>
<organism evidence="10 11">
    <name type="scientific">Rhodofomes roseus</name>
    <dbReference type="NCBI Taxonomy" id="34475"/>
    <lineage>
        <taxon>Eukaryota</taxon>
        <taxon>Fungi</taxon>
        <taxon>Dikarya</taxon>
        <taxon>Basidiomycota</taxon>
        <taxon>Agaricomycotina</taxon>
        <taxon>Agaricomycetes</taxon>
        <taxon>Polyporales</taxon>
        <taxon>Rhodofomes</taxon>
    </lineage>
</organism>
<comment type="caution">
    <text evidence="10">The sequence shown here is derived from an EMBL/GenBank/DDBJ whole genome shotgun (WGS) entry which is preliminary data.</text>
</comment>
<dbReference type="InterPro" id="IPR036396">
    <property type="entry name" value="Cyt_P450_sf"/>
</dbReference>
<evidence type="ECO:0000256" key="6">
    <source>
        <dbReference type="ARBA" id="ARBA00023002"/>
    </source>
</evidence>
<protein>
    <submittedName>
        <fullName evidence="10">Cytochrome P450</fullName>
    </submittedName>
</protein>
<dbReference type="PRINTS" id="PR00385">
    <property type="entry name" value="P450"/>
</dbReference>
<dbReference type="PANTHER" id="PTHR24305:SF166">
    <property type="entry name" value="CYTOCHROME P450 12A4, MITOCHONDRIAL-RELATED"/>
    <property type="match status" value="1"/>
</dbReference>
<accession>A0ABQ8K500</accession>
<evidence type="ECO:0000313" key="10">
    <source>
        <dbReference type="EMBL" id="KAH9832020.1"/>
    </source>
</evidence>
<dbReference type="InterPro" id="IPR001128">
    <property type="entry name" value="Cyt_P450"/>
</dbReference>
<dbReference type="GeneID" id="72005541"/>
<evidence type="ECO:0000256" key="2">
    <source>
        <dbReference type="ARBA" id="ARBA00005179"/>
    </source>
</evidence>
<dbReference type="RefSeq" id="XP_047775066.1">
    <property type="nucleotide sequence ID" value="XM_047924809.1"/>
</dbReference>
<evidence type="ECO:0000256" key="5">
    <source>
        <dbReference type="ARBA" id="ARBA00022723"/>
    </source>
</evidence>
<keyword evidence="8" id="KW-0503">Monooxygenase</keyword>